<name>A0ACB7F0V8_NIBAL</name>
<proteinExistence type="predicted"/>
<dbReference type="Proteomes" id="UP000805704">
    <property type="component" value="Chromosome 2"/>
</dbReference>
<evidence type="ECO:0000313" key="2">
    <source>
        <dbReference type="Proteomes" id="UP000805704"/>
    </source>
</evidence>
<keyword evidence="2" id="KW-1185">Reference proteome</keyword>
<protein>
    <submittedName>
        <fullName evidence="1">Transcription factor HES-5</fullName>
    </submittedName>
</protein>
<sequence length="208" mass="23939">MAPTITAAMNKSQDHLTLTHKLRKPLVEKLRRERINSSIEQLKSLLGPEFLKQQPDSKLEKADILEMTVCVLRRLQQQHQQQRRLLNHCNKQQSSCDENLREADFSPLSSTVQTSITKDKSPVNSAPWRPWCKLHMLERKCCTGVEKLKALIGEHLQNGLPLSEILEKTKSFLTLRKALLSHNGYSKYSRDILRLFPDAEEDLAPLCF</sequence>
<accession>A0ACB7F0V8</accession>
<evidence type="ECO:0000313" key="1">
    <source>
        <dbReference type="EMBL" id="KAG8007558.1"/>
    </source>
</evidence>
<gene>
    <name evidence="1" type="primary">HES5.18</name>
    <name evidence="1" type="ORF">GBF38_013148</name>
</gene>
<dbReference type="EMBL" id="CM024790">
    <property type="protein sequence ID" value="KAG8007558.1"/>
    <property type="molecule type" value="Genomic_DNA"/>
</dbReference>
<organism evidence="1 2">
    <name type="scientific">Nibea albiflora</name>
    <name type="common">Yellow drum</name>
    <name type="synonym">Corvina albiflora</name>
    <dbReference type="NCBI Taxonomy" id="240163"/>
    <lineage>
        <taxon>Eukaryota</taxon>
        <taxon>Metazoa</taxon>
        <taxon>Chordata</taxon>
        <taxon>Craniata</taxon>
        <taxon>Vertebrata</taxon>
        <taxon>Euteleostomi</taxon>
        <taxon>Actinopterygii</taxon>
        <taxon>Neopterygii</taxon>
        <taxon>Teleostei</taxon>
        <taxon>Neoteleostei</taxon>
        <taxon>Acanthomorphata</taxon>
        <taxon>Eupercaria</taxon>
        <taxon>Sciaenidae</taxon>
        <taxon>Nibea</taxon>
    </lineage>
</organism>
<reference evidence="1" key="1">
    <citation type="submission" date="2020-04" db="EMBL/GenBank/DDBJ databases">
        <title>A chromosome-scale assembly and high-density genetic map of the yellow drum (Nibea albiflora) genome.</title>
        <authorList>
            <person name="Xu D."/>
            <person name="Zhang W."/>
            <person name="Chen R."/>
            <person name="Tan P."/>
            <person name="Wang L."/>
            <person name="Song H."/>
            <person name="Tian L."/>
            <person name="Zhu Q."/>
            <person name="Wang B."/>
        </authorList>
    </citation>
    <scope>NUCLEOTIDE SEQUENCE</scope>
    <source>
        <strain evidence="1">ZJHYS-2018</strain>
    </source>
</reference>
<comment type="caution">
    <text evidence="1">The sequence shown here is derived from an EMBL/GenBank/DDBJ whole genome shotgun (WGS) entry which is preliminary data.</text>
</comment>